<sequence length="433" mass="48211">MPKAQYLPLIFPQELLDIVLDYVIDAGDIQSLATCALAHRCLRHKSQQAIFQHIKLRLDQPQQTFAGARPSTSSQRLSSVINSAPHLASPISTLEVIEEPSCTIPTALPALLTRLSHLTRLDLAKCTRRVVTDMDMDKILGMATLEELALTEVTVPLDVYGILPRLRRLVCHDILWTHPRAGSAGLPSMILSPSTSTNPLSTASPPTNTALSSTAPPSTSSEYATSQPSSVSRHLTISGNSPLKIAHLVLLLRSFPGSLGSVTSLNVSGVQTKHLWAISCLIDQLNEGIEQLELACPRAEDNIVTVPPLSAMPKLRDLMITSVSLHPAHKLASYRWMHALWLMMCDYELRQLSVTFDITLEDRHDEVHFRQLFHNFDGILCSMYTQRMNVRVRVMNDKGVVVGVVDNRDDKLTRAFKYTHSDWYEQMHFITSL</sequence>
<dbReference type="OrthoDB" id="2968433at2759"/>
<evidence type="ECO:0000256" key="1">
    <source>
        <dbReference type="SAM" id="MobiDB-lite"/>
    </source>
</evidence>
<keyword evidence="3" id="KW-1185">Reference proteome</keyword>
<dbReference type="SUPFAM" id="SSF52047">
    <property type="entry name" value="RNI-like"/>
    <property type="match status" value="1"/>
</dbReference>
<dbReference type="Gene3D" id="3.80.10.10">
    <property type="entry name" value="Ribonuclease Inhibitor"/>
    <property type="match status" value="1"/>
</dbReference>
<feature type="region of interest" description="Disordered" evidence="1">
    <location>
        <begin position="195"/>
        <end position="227"/>
    </location>
</feature>
<dbReference type="InterPro" id="IPR032675">
    <property type="entry name" value="LRR_dom_sf"/>
</dbReference>
<comment type="caution">
    <text evidence="2">The sequence shown here is derived from an EMBL/GenBank/DDBJ whole genome shotgun (WGS) entry which is preliminary data.</text>
</comment>
<feature type="compositionally biased region" description="Low complexity" evidence="1">
    <location>
        <begin position="195"/>
        <end position="226"/>
    </location>
</feature>
<accession>A0A550BXH0</accession>
<reference evidence="2 3" key="1">
    <citation type="journal article" date="2019" name="New Phytol.">
        <title>Comparative genomics reveals unique wood-decay strategies and fruiting body development in the Schizophyllaceae.</title>
        <authorList>
            <person name="Almasi E."/>
            <person name="Sahu N."/>
            <person name="Krizsan K."/>
            <person name="Balint B."/>
            <person name="Kovacs G.M."/>
            <person name="Kiss B."/>
            <person name="Cseklye J."/>
            <person name="Drula E."/>
            <person name="Henrissat B."/>
            <person name="Nagy I."/>
            <person name="Chovatia M."/>
            <person name="Adam C."/>
            <person name="LaButti K."/>
            <person name="Lipzen A."/>
            <person name="Riley R."/>
            <person name="Grigoriev I.V."/>
            <person name="Nagy L.G."/>
        </authorList>
    </citation>
    <scope>NUCLEOTIDE SEQUENCE [LARGE SCALE GENOMIC DNA]</scope>
    <source>
        <strain evidence="2 3">NL-1724</strain>
    </source>
</reference>
<evidence type="ECO:0000313" key="2">
    <source>
        <dbReference type="EMBL" id="TRM57241.1"/>
    </source>
</evidence>
<dbReference type="Proteomes" id="UP000320762">
    <property type="component" value="Unassembled WGS sequence"/>
</dbReference>
<organism evidence="2 3">
    <name type="scientific">Schizophyllum amplum</name>
    <dbReference type="NCBI Taxonomy" id="97359"/>
    <lineage>
        <taxon>Eukaryota</taxon>
        <taxon>Fungi</taxon>
        <taxon>Dikarya</taxon>
        <taxon>Basidiomycota</taxon>
        <taxon>Agaricomycotina</taxon>
        <taxon>Agaricomycetes</taxon>
        <taxon>Agaricomycetidae</taxon>
        <taxon>Agaricales</taxon>
        <taxon>Schizophyllaceae</taxon>
        <taxon>Schizophyllum</taxon>
    </lineage>
</organism>
<evidence type="ECO:0008006" key="4">
    <source>
        <dbReference type="Google" id="ProtNLM"/>
    </source>
</evidence>
<evidence type="ECO:0000313" key="3">
    <source>
        <dbReference type="Proteomes" id="UP000320762"/>
    </source>
</evidence>
<gene>
    <name evidence="2" type="ORF">BD626DRAFT_634991</name>
</gene>
<dbReference type="AlphaFoldDB" id="A0A550BXH0"/>
<proteinExistence type="predicted"/>
<dbReference type="EMBL" id="VDMD01000050">
    <property type="protein sequence ID" value="TRM57241.1"/>
    <property type="molecule type" value="Genomic_DNA"/>
</dbReference>
<name>A0A550BXH0_9AGAR</name>
<protein>
    <recommendedName>
        <fullName evidence="4">F-box domain-containing protein</fullName>
    </recommendedName>
</protein>